<protein>
    <submittedName>
        <fullName evidence="2">GNAT family N-acetyltransferase</fullName>
        <ecNumber evidence="2">2.3.-.-</ecNumber>
    </submittedName>
</protein>
<organism evidence="2 3">
    <name type="scientific">Sphingobacterium anhuiense</name>
    <dbReference type="NCBI Taxonomy" id="493780"/>
    <lineage>
        <taxon>Bacteria</taxon>
        <taxon>Pseudomonadati</taxon>
        <taxon>Bacteroidota</taxon>
        <taxon>Sphingobacteriia</taxon>
        <taxon>Sphingobacteriales</taxon>
        <taxon>Sphingobacteriaceae</taxon>
        <taxon>Sphingobacterium</taxon>
    </lineage>
</organism>
<dbReference type="Proteomes" id="UP001597509">
    <property type="component" value="Unassembled WGS sequence"/>
</dbReference>
<dbReference type="EMBL" id="JBHUPE010000001">
    <property type="protein sequence ID" value="MFD2902607.1"/>
    <property type="molecule type" value="Genomic_DNA"/>
</dbReference>
<comment type="caution">
    <text evidence="2">The sequence shown here is derived from an EMBL/GenBank/DDBJ whole genome shotgun (WGS) entry which is preliminary data.</text>
</comment>
<dbReference type="EC" id="2.3.-.-" evidence="2"/>
<dbReference type="Gene3D" id="3.40.630.30">
    <property type="match status" value="1"/>
</dbReference>
<dbReference type="PANTHER" id="PTHR43610:SF1">
    <property type="entry name" value="N-ACETYLTRANSFERASE DOMAIN-CONTAINING PROTEIN"/>
    <property type="match status" value="1"/>
</dbReference>
<proteinExistence type="predicted"/>
<dbReference type="InterPro" id="IPR016181">
    <property type="entry name" value="Acyl_CoA_acyltransferase"/>
</dbReference>
<dbReference type="GO" id="GO:0016746">
    <property type="term" value="F:acyltransferase activity"/>
    <property type="evidence" value="ECO:0007669"/>
    <property type="project" value="UniProtKB-KW"/>
</dbReference>
<accession>A0ABW5YQE9</accession>
<sequence length="194" mass="22697">MNIETFFSSELILENESILMRPLTIDDMDKIESISYSTALGEFGARVKNRSDLTDYFNFCLHAKQERELYPLIIIRKEEGAPIGLTMFGNISFQHKRLEIGWTWIGEEYQGTGINAICKRLLLDYSFDILDLRRVEFKIDINNFKSQRAIEKIGAVKEGLLRDYNIQSYGESKGTYVYSILQEEWRNLSRYSFD</sequence>
<dbReference type="SUPFAM" id="SSF55729">
    <property type="entry name" value="Acyl-CoA N-acyltransferases (Nat)"/>
    <property type="match status" value="1"/>
</dbReference>
<keyword evidence="2" id="KW-0012">Acyltransferase</keyword>
<evidence type="ECO:0000313" key="3">
    <source>
        <dbReference type="Proteomes" id="UP001597509"/>
    </source>
</evidence>
<feature type="domain" description="N-acetyltransferase" evidence="1">
    <location>
        <begin position="18"/>
        <end position="183"/>
    </location>
</feature>
<reference evidence="3" key="1">
    <citation type="journal article" date="2019" name="Int. J. Syst. Evol. Microbiol.">
        <title>The Global Catalogue of Microorganisms (GCM) 10K type strain sequencing project: providing services to taxonomists for standard genome sequencing and annotation.</title>
        <authorList>
            <consortium name="The Broad Institute Genomics Platform"/>
            <consortium name="The Broad Institute Genome Sequencing Center for Infectious Disease"/>
            <person name="Wu L."/>
            <person name="Ma J."/>
        </authorList>
    </citation>
    <scope>NUCLEOTIDE SEQUENCE [LARGE SCALE GENOMIC DNA]</scope>
    <source>
        <strain evidence="3">KCTC 22209</strain>
    </source>
</reference>
<dbReference type="PROSITE" id="PS51186">
    <property type="entry name" value="GNAT"/>
    <property type="match status" value="1"/>
</dbReference>
<keyword evidence="3" id="KW-1185">Reference proteome</keyword>
<dbReference type="PANTHER" id="PTHR43610">
    <property type="entry name" value="BLL6696 PROTEIN"/>
    <property type="match status" value="1"/>
</dbReference>
<gene>
    <name evidence="2" type="ORF">ACFS6I_01625</name>
</gene>
<dbReference type="RefSeq" id="WP_380917711.1">
    <property type="nucleotide sequence ID" value="NZ_JBHUPE010000001.1"/>
</dbReference>
<dbReference type="InterPro" id="IPR000182">
    <property type="entry name" value="GNAT_dom"/>
</dbReference>
<name>A0ABW5YQE9_9SPHI</name>
<keyword evidence="2" id="KW-0808">Transferase</keyword>
<evidence type="ECO:0000259" key="1">
    <source>
        <dbReference type="PROSITE" id="PS51186"/>
    </source>
</evidence>
<evidence type="ECO:0000313" key="2">
    <source>
        <dbReference type="EMBL" id="MFD2902607.1"/>
    </source>
</evidence>
<dbReference type="Pfam" id="PF13302">
    <property type="entry name" value="Acetyltransf_3"/>
    <property type="match status" value="1"/>
</dbReference>